<keyword evidence="2" id="KW-1185">Reference proteome</keyword>
<dbReference type="InterPro" id="IPR007110">
    <property type="entry name" value="Ig-like_dom"/>
</dbReference>
<dbReference type="PROSITE" id="PS50835">
    <property type="entry name" value="IG_LIKE"/>
    <property type="match status" value="1"/>
</dbReference>
<evidence type="ECO:0000259" key="1">
    <source>
        <dbReference type="PROSITE" id="PS50835"/>
    </source>
</evidence>
<dbReference type="InterPro" id="IPR013783">
    <property type="entry name" value="Ig-like_fold"/>
</dbReference>
<feature type="domain" description="Ig-like" evidence="1">
    <location>
        <begin position="1"/>
        <end position="96"/>
    </location>
</feature>
<evidence type="ECO:0000313" key="2">
    <source>
        <dbReference type="Proteomes" id="UP000046393"/>
    </source>
</evidence>
<sequence length="157" mass="18555">MGRHLMLDCQAMKEVEDNGYSTLKVVWIWRGFKGKGRIEKQNNVRQKKTTSELTKSSCYRRMYEVNGQLIIYAVQSENEGWYDCHVYANDTREWVSRHYLNVQDCRLVGNATLSLNPRNPCKYGQCTIRNYFTPVNYSYLHCKCIRQFTGEFCHKSL</sequence>
<protein>
    <submittedName>
        <fullName evidence="3">Ig-like domain-containing protein</fullName>
    </submittedName>
</protein>
<organism evidence="2 3">
    <name type="scientific">Syphacia muris</name>
    <dbReference type="NCBI Taxonomy" id="451379"/>
    <lineage>
        <taxon>Eukaryota</taxon>
        <taxon>Metazoa</taxon>
        <taxon>Ecdysozoa</taxon>
        <taxon>Nematoda</taxon>
        <taxon>Chromadorea</taxon>
        <taxon>Rhabditida</taxon>
        <taxon>Spirurina</taxon>
        <taxon>Oxyuridomorpha</taxon>
        <taxon>Oxyuroidea</taxon>
        <taxon>Oxyuridae</taxon>
        <taxon>Syphacia</taxon>
    </lineage>
</organism>
<dbReference type="Gene3D" id="2.60.40.10">
    <property type="entry name" value="Immunoglobulins"/>
    <property type="match status" value="1"/>
</dbReference>
<dbReference type="AlphaFoldDB" id="A0A0N5ATA7"/>
<dbReference type="InterPro" id="IPR036179">
    <property type="entry name" value="Ig-like_dom_sf"/>
</dbReference>
<dbReference type="Proteomes" id="UP000046393">
    <property type="component" value="Unplaced"/>
</dbReference>
<proteinExistence type="predicted"/>
<dbReference type="WBParaSite" id="SMUV_0000805501-mRNA-1">
    <property type="protein sequence ID" value="SMUV_0000805501-mRNA-1"/>
    <property type="gene ID" value="SMUV_0000805501"/>
</dbReference>
<evidence type="ECO:0000313" key="3">
    <source>
        <dbReference type="WBParaSite" id="SMUV_0000805501-mRNA-1"/>
    </source>
</evidence>
<name>A0A0N5ATA7_9BILA</name>
<reference evidence="3" key="1">
    <citation type="submission" date="2017-02" db="UniProtKB">
        <authorList>
            <consortium name="WormBaseParasite"/>
        </authorList>
    </citation>
    <scope>IDENTIFICATION</scope>
</reference>
<dbReference type="SUPFAM" id="SSF48726">
    <property type="entry name" value="Immunoglobulin"/>
    <property type="match status" value="1"/>
</dbReference>
<accession>A0A0N5ATA7</accession>